<proteinExistence type="predicted"/>
<sequence length="162" mass="17878">MDSTFSLHGRQSLQKPRSAMMLCTMCYEPGRFEGQMNRQHDDVAIVQWAHNVKGCSLISLVFSAESELASGGLVEQCAVKGPLLLSVCWVYPLPALVFVICKLRSAYVPFIRASPLFLLDSCEFTRCSVCALTIRLLNSSRICLVSVEIEPLLSLVSAGKDF</sequence>
<name>A0A2I0BCU9_9ASPA</name>
<dbReference type="AlphaFoldDB" id="A0A2I0BCU9"/>
<dbReference type="EMBL" id="KZ451891">
    <property type="protein sequence ID" value="PKA65610.1"/>
    <property type="molecule type" value="Genomic_DNA"/>
</dbReference>
<gene>
    <name evidence="1" type="ORF">AXF42_Ash020540</name>
</gene>
<evidence type="ECO:0000313" key="1">
    <source>
        <dbReference type="EMBL" id="PKA65610.1"/>
    </source>
</evidence>
<dbReference type="Proteomes" id="UP000236161">
    <property type="component" value="Unassembled WGS sequence"/>
</dbReference>
<evidence type="ECO:0000313" key="2">
    <source>
        <dbReference type="Proteomes" id="UP000236161"/>
    </source>
</evidence>
<accession>A0A2I0BCU9</accession>
<protein>
    <submittedName>
        <fullName evidence="1">Uncharacterized protein</fullName>
    </submittedName>
</protein>
<organism evidence="1 2">
    <name type="scientific">Apostasia shenzhenica</name>
    <dbReference type="NCBI Taxonomy" id="1088818"/>
    <lineage>
        <taxon>Eukaryota</taxon>
        <taxon>Viridiplantae</taxon>
        <taxon>Streptophyta</taxon>
        <taxon>Embryophyta</taxon>
        <taxon>Tracheophyta</taxon>
        <taxon>Spermatophyta</taxon>
        <taxon>Magnoliopsida</taxon>
        <taxon>Liliopsida</taxon>
        <taxon>Asparagales</taxon>
        <taxon>Orchidaceae</taxon>
        <taxon>Apostasioideae</taxon>
        <taxon>Apostasia</taxon>
    </lineage>
</organism>
<reference evidence="1 2" key="1">
    <citation type="journal article" date="2017" name="Nature">
        <title>The Apostasia genome and the evolution of orchids.</title>
        <authorList>
            <person name="Zhang G.Q."/>
            <person name="Liu K.W."/>
            <person name="Li Z."/>
            <person name="Lohaus R."/>
            <person name="Hsiao Y.Y."/>
            <person name="Niu S.C."/>
            <person name="Wang J.Y."/>
            <person name="Lin Y.C."/>
            <person name="Xu Q."/>
            <person name="Chen L.J."/>
            <person name="Yoshida K."/>
            <person name="Fujiwara S."/>
            <person name="Wang Z.W."/>
            <person name="Zhang Y.Q."/>
            <person name="Mitsuda N."/>
            <person name="Wang M."/>
            <person name="Liu G.H."/>
            <person name="Pecoraro L."/>
            <person name="Huang H.X."/>
            <person name="Xiao X.J."/>
            <person name="Lin M."/>
            <person name="Wu X.Y."/>
            <person name="Wu W.L."/>
            <person name="Chen Y.Y."/>
            <person name="Chang S.B."/>
            <person name="Sakamoto S."/>
            <person name="Ohme-Takagi M."/>
            <person name="Yagi M."/>
            <person name="Zeng S.J."/>
            <person name="Shen C.Y."/>
            <person name="Yeh C.M."/>
            <person name="Luo Y.B."/>
            <person name="Tsai W.C."/>
            <person name="Van de Peer Y."/>
            <person name="Liu Z.J."/>
        </authorList>
    </citation>
    <scope>NUCLEOTIDE SEQUENCE [LARGE SCALE GENOMIC DNA]</scope>
    <source>
        <strain evidence="2">cv. Shenzhen</strain>
        <tissue evidence="1">Stem</tissue>
    </source>
</reference>
<keyword evidence="2" id="KW-1185">Reference proteome</keyword>